<keyword evidence="1" id="KW-0472">Membrane</keyword>
<evidence type="ECO:0000259" key="2">
    <source>
        <dbReference type="Pfam" id="PF03703"/>
    </source>
</evidence>
<proteinExistence type="predicted"/>
<dbReference type="Pfam" id="PF03703">
    <property type="entry name" value="bPH_2"/>
    <property type="match status" value="1"/>
</dbReference>
<keyword evidence="1" id="KW-0812">Transmembrane</keyword>
<sequence>MFFFFLLTLSNIYKWNSTINIIIILLLFILIICMVIEYIYIKKYKYNIYKFKITNSHVFIQKKGWFNFIEKTVPIEKIYYIDIYEGPILKRYNLCTLKFGTIAYTHEIEGININQVNSYKKQIYKDDMR</sequence>
<name>H9BG65_STAEP</name>
<feature type="domain" description="YdbS-like PH" evidence="2">
    <location>
        <begin position="48"/>
        <end position="122"/>
    </location>
</feature>
<feature type="transmembrane region" description="Helical" evidence="1">
    <location>
        <begin position="20"/>
        <end position="41"/>
    </location>
</feature>
<protein>
    <submittedName>
        <fullName evidence="3">Epidermicin locus YbdS-like protein</fullName>
    </submittedName>
</protein>
<evidence type="ECO:0000256" key="1">
    <source>
        <dbReference type="SAM" id="Phobius"/>
    </source>
</evidence>
<dbReference type="InterPro" id="IPR005182">
    <property type="entry name" value="YdbS-like_PH"/>
</dbReference>
<organism evidence="3">
    <name type="scientific">Staphylococcus epidermidis</name>
    <dbReference type="NCBI Taxonomy" id="1282"/>
    <lineage>
        <taxon>Bacteria</taxon>
        <taxon>Bacillati</taxon>
        <taxon>Bacillota</taxon>
        <taxon>Bacilli</taxon>
        <taxon>Bacillales</taxon>
        <taxon>Staphylococcaceae</taxon>
        <taxon>Staphylococcus</taxon>
    </lineage>
</organism>
<dbReference type="EMBL" id="JQ025380">
    <property type="protein sequence ID" value="AFD03076.1"/>
    <property type="molecule type" value="Genomic_DNA"/>
</dbReference>
<dbReference type="PANTHER" id="PTHR34473:SF2">
    <property type="entry name" value="UPF0699 TRANSMEMBRANE PROTEIN YDBT"/>
    <property type="match status" value="1"/>
</dbReference>
<accession>H9BG65</accession>
<dbReference type="PANTHER" id="PTHR34473">
    <property type="entry name" value="UPF0699 TRANSMEMBRANE PROTEIN YDBS"/>
    <property type="match status" value="1"/>
</dbReference>
<keyword evidence="1" id="KW-1133">Transmembrane helix</keyword>
<reference evidence="3" key="1">
    <citation type="journal article" date="2012" name="Antimicrob. Agents Chemother.">
        <title>Identification, Characterization, and Recombinant Expression of Epidermicin NI01, a Novel Unmodified Bacteriocin Produced by Staphylococcus epidermidis That Displays Potent Activity against Staphylococci.</title>
        <authorList>
            <person name="Sandiford S."/>
            <person name="Upton M."/>
        </authorList>
    </citation>
    <scope>NUCLEOTIDE SEQUENCE</scope>
    <source>
        <strain evidence="3">224</strain>
    </source>
</reference>
<dbReference type="AlphaFoldDB" id="H9BG65"/>
<evidence type="ECO:0000313" key="3">
    <source>
        <dbReference type="EMBL" id="AFD03076.1"/>
    </source>
</evidence>